<dbReference type="SUPFAM" id="SSF48403">
    <property type="entry name" value="Ankyrin repeat"/>
    <property type="match status" value="1"/>
</dbReference>
<protein>
    <submittedName>
        <fullName evidence="4">Uncharacterized protein</fullName>
    </submittedName>
</protein>
<dbReference type="PROSITE" id="PS50088">
    <property type="entry name" value="ANK_REPEAT"/>
    <property type="match status" value="2"/>
</dbReference>
<evidence type="ECO:0000313" key="4">
    <source>
        <dbReference type="EMBL" id="CAD5122930.1"/>
    </source>
</evidence>
<evidence type="ECO:0000256" key="1">
    <source>
        <dbReference type="ARBA" id="ARBA00022737"/>
    </source>
</evidence>
<comment type="caution">
    <text evidence="4">The sequence shown here is derived from an EMBL/GenBank/DDBJ whole genome shotgun (WGS) entry which is preliminary data.</text>
</comment>
<feature type="repeat" description="ANK" evidence="3">
    <location>
        <begin position="46"/>
        <end position="78"/>
    </location>
</feature>
<organism evidence="4 5">
    <name type="scientific">Dimorphilus gyrociliatus</name>
    <dbReference type="NCBI Taxonomy" id="2664684"/>
    <lineage>
        <taxon>Eukaryota</taxon>
        <taxon>Metazoa</taxon>
        <taxon>Spiralia</taxon>
        <taxon>Lophotrochozoa</taxon>
        <taxon>Annelida</taxon>
        <taxon>Polychaeta</taxon>
        <taxon>Polychaeta incertae sedis</taxon>
        <taxon>Dinophilidae</taxon>
        <taxon>Dimorphilus</taxon>
    </lineage>
</organism>
<dbReference type="PANTHER" id="PTHR24171">
    <property type="entry name" value="ANKYRIN REPEAT DOMAIN-CONTAINING PROTEIN 39-RELATED"/>
    <property type="match status" value="1"/>
</dbReference>
<dbReference type="Pfam" id="PF12796">
    <property type="entry name" value="Ank_2"/>
    <property type="match status" value="1"/>
</dbReference>
<gene>
    <name evidence="4" type="ORF">DGYR_LOCUS10671</name>
</gene>
<evidence type="ECO:0000256" key="3">
    <source>
        <dbReference type="PROSITE-ProRule" id="PRU00023"/>
    </source>
</evidence>
<dbReference type="Proteomes" id="UP000549394">
    <property type="component" value="Unassembled WGS sequence"/>
</dbReference>
<dbReference type="GO" id="GO:0004842">
    <property type="term" value="F:ubiquitin-protein transferase activity"/>
    <property type="evidence" value="ECO:0007669"/>
    <property type="project" value="TreeGrafter"/>
</dbReference>
<dbReference type="GO" id="GO:0031436">
    <property type="term" value="C:BRCA1-BARD1 complex"/>
    <property type="evidence" value="ECO:0007669"/>
    <property type="project" value="TreeGrafter"/>
</dbReference>
<dbReference type="InterPro" id="IPR002110">
    <property type="entry name" value="Ankyrin_rpt"/>
</dbReference>
<dbReference type="SMART" id="SM00248">
    <property type="entry name" value="ANK"/>
    <property type="match status" value="2"/>
</dbReference>
<evidence type="ECO:0000256" key="2">
    <source>
        <dbReference type="ARBA" id="ARBA00023043"/>
    </source>
</evidence>
<dbReference type="PROSITE" id="PS50297">
    <property type="entry name" value="ANK_REP_REGION"/>
    <property type="match status" value="2"/>
</dbReference>
<dbReference type="GO" id="GO:0070531">
    <property type="term" value="C:BRCA1-A complex"/>
    <property type="evidence" value="ECO:0007669"/>
    <property type="project" value="TreeGrafter"/>
</dbReference>
<dbReference type="InterPro" id="IPR036770">
    <property type="entry name" value="Ankyrin_rpt-contain_sf"/>
</dbReference>
<keyword evidence="2 3" id="KW-0040">ANK repeat</keyword>
<name>A0A7I8W2X8_9ANNE</name>
<proteinExistence type="predicted"/>
<dbReference type="OrthoDB" id="5955452at2759"/>
<dbReference type="EMBL" id="CAJFCJ010000019">
    <property type="protein sequence ID" value="CAD5122930.1"/>
    <property type="molecule type" value="Genomic_DNA"/>
</dbReference>
<keyword evidence="1" id="KW-0677">Repeat</keyword>
<sequence>MMDKSATTDYQKRFLEAVQNCDMSSMTELLKDRPGKVNVNVFDKRTGQTPLHQGCLEGNIELVQLLIRYGADVRLANRDGWSPLHLACYTGNEKVYKYIVRMLQEG</sequence>
<feature type="repeat" description="ANK" evidence="3">
    <location>
        <begin position="79"/>
        <end position="106"/>
    </location>
</feature>
<accession>A0A7I8W2X8</accession>
<keyword evidence="5" id="KW-1185">Reference proteome</keyword>
<evidence type="ECO:0000313" key="5">
    <source>
        <dbReference type="Proteomes" id="UP000549394"/>
    </source>
</evidence>
<dbReference type="Gene3D" id="1.25.40.20">
    <property type="entry name" value="Ankyrin repeat-containing domain"/>
    <property type="match status" value="1"/>
</dbReference>
<reference evidence="4 5" key="1">
    <citation type="submission" date="2020-08" db="EMBL/GenBank/DDBJ databases">
        <authorList>
            <person name="Hejnol A."/>
        </authorList>
    </citation>
    <scope>NUCLEOTIDE SEQUENCE [LARGE SCALE GENOMIC DNA]</scope>
</reference>
<dbReference type="PANTHER" id="PTHR24171:SF8">
    <property type="entry name" value="BRCA1-ASSOCIATED RING DOMAIN PROTEIN 1"/>
    <property type="match status" value="1"/>
</dbReference>
<dbReference type="AlphaFoldDB" id="A0A7I8W2X8"/>
<dbReference type="GO" id="GO:0085020">
    <property type="term" value="P:protein K6-linked ubiquitination"/>
    <property type="evidence" value="ECO:0007669"/>
    <property type="project" value="TreeGrafter"/>
</dbReference>